<protein>
    <submittedName>
        <fullName evidence="10">Putative transporter, major facilitator superfamily</fullName>
    </submittedName>
</protein>
<dbReference type="GO" id="GO:0022857">
    <property type="term" value="F:transmembrane transporter activity"/>
    <property type="evidence" value="ECO:0007669"/>
    <property type="project" value="InterPro"/>
</dbReference>
<evidence type="ECO:0000256" key="3">
    <source>
        <dbReference type="ARBA" id="ARBA00022448"/>
    </source>
</evidence>
<dbReference type="PANTHER" id="PTHR42718:SF9">
    <property type="entry name" value="MAJOR FACILITATOR SUPERFAMILY MULTIDRUG TRANSPORTER MFSC"/>
    <property type="match status" value="1"/>
</dbReference>
<feature type="transmembrane region" description="Helical" evidence="8">
    <location>
        <begin position="145"/>
        <end position="168"/>
    </location>
</feature>
<feature type="transmembrane region" description="Helical" evidence="8">
    <location>
        <begin position="86"/>
        <end position="105"/>
    </location>
</feature>
<dbReference type="PANTHER" id="PTHR42718">
    <property type="entry name" value="MAJOR FACILITATOR SUPERFAMILY MULTIDRUG TRANSPORTER MFSC"/>
    <property type="match status" value="1"/>
</dbReference>
<feature type="domain" description="Major facilitator superfamily (MFS) profile" evidence="9">
    <location>
        <begin position="20"/>
        <end position="456"/>
    </location>
</feature>
<evidence type="ECO:0000256" key="2">
    <source>
        <dbReference type="ARBA" id="ARBA00008537"/>
    </source>
</evidence>
<feature type="transmembrane region" description="Helical" evidence="8">
    <location>
        <begin position="306"/>
        <end position="324"/>
    </location>
</feature>
<evidence type="ECO:0000259" key="9">
    <source>
        <dbReference type="PROSITE" id="PS50850"/>
    </source>
</evidence>
<feature type="transmembrane region" description="Helical" evidence="8">
    <location>
        <begin position="239"/>
        <end position="258"/>
    </location>
</feature>
<keyword evidence="7 8" id="KW-0472">Membrane</keyword>
<feature type="transmembrane region" description="Helical" evidence="8">
    <location>
        <begin position="279"/>
        <end position="300"/>
    </location>
</feature>
<evidence type="ECO:0000256" key="6">
    <source>
        <dbReference type="ARBA" id="ARBA00022989"/>
    </source>
</evidence>
<dbReference type="eggNOG" id="COG0477">
    <property type="taxonomic scope" value="Bacteria"/>
</dbReference>
<dbReference type="PROSITE" id="PS50850">
    <property type="entry name" value="MFS"/>
    <property type="match status" value="1"/>
</dbReference>
<dbReference type="InterPro" id="IPR020846">
    <property type="entry name" value="MFS_dom"/>
</dbReference>
<dbReference type="InterPro" id="IPR011701">
    <property type="entry name" value="MFS"/>
</dbReference>
<keyword evidence="11" id="KW-1185">Reference proteome</keyword>
<feature type="transmembrane region" description="Helical" evidence="8">
    <location>
        <begin position="174"/>
        <end position="194"/>
    </location>
</feature>
<dbReference type="CDD" id="cd17503">
    <property type="entry name" value="MFS_LmrB_MDR_like"/>
    <property type="match status" value="1"/>
</dbReference>
<feature type="transmembrane region" description="Helical" evidence="8">
    <location>
        <begin position="58"/>
        <end position="79"/>
    </location>
</feature>
<gene>
    <name evidence="10" type="ordered locus">GPOL_c48850</name>
</gene>
<evidence type="ECO:0000256" key="1">
    <source>
        <dbReference type="ARBA" id="ARBA00004651"/>
    </source>
</evidence>
<dbReference type="Pfam" id="PF07690">
    <property type="entry name" value="MFS_1"/>
    <property type="match status" value="2"/>
</dbReference>
<feature type="transmembrane region" description="Helical" evidence="8">
    <location>
        <begin position="336"/>
        <end position="359"/>
    </location>
</feature>
<dbReference type="InterPro" id="IPR004638">
    <property type="entry name" value="EmrB-like"/>
</dbReference>
<feature type="transmembrane region" description="Helical" evidence="8">
    <location>
        <begin position="433"/>
        <end position="451"/>
    </location>
</feature>
<dbReference type="KEGG" id="gpo:GPOL_c48850"/>
<evidence type="ECO:0000313" key="10">
    <source>
        <dbReference type="EMBL" id="AFA75879.1"/>
    </source>
</evidence>
<feature type="transmembrane region" description="Helical" evidence="8">
    <location>
        <begin position="365"/>
        <end position="392"/>
    </location>
</feature>
<dbReference type="STRING" id="1112204.GPOL_c48850"/>
<dbReference type="AlphaFoldDB" id="H6N207"/>
<evidence type="ECO:0000256" key="8">
    <source>
        <dbReference type="SAM" id="Phobius"/>
    </source>
</evidence>
<dbReference type="Gene3D" id="1.20.1250.20">
    <property type="entry name" value="MFS general substrate transporter like domains"/>
    <property type="match status" value="2"/>
</dbReference>
<dbReference type="InterPro" id="IPR036259">
    <property type="entry name" value="MFS_trans_sf"/>
</dbReference>
<sequence>MMTTTDTPLDDKIDPQVLKTAMVLVVGALAVVFDTTIVSVALHQLAVDLHASVTTIQWVMTGYLLALGIAVPLSTWSLARFGGKRVWMVSLAVFLIGSIGSSLAWGAGALIGWRVLQGLGGGLMLPVMTTMIMQAAAGRAIGRTVTWVALPALLGPILGPLVGGLIISHLSWRYMFWVNVPFCLIGLFLAWRYLEKEPTPQQFPRLDVWGLVAFAPGIACVILALSNAGGEAGFAHADVLVPLTVGVVALIVFALHALRTSLPLIDIRLLATRSVGSSSTVMFLSGFALYGAMLVLPLFYQEARGASALMAGIMLVPQGIGTLLSRQIAGPLTDTIGARMIATVGFLITAAATIPFCFADAHSNAWVLAAFLVVRGIGLGAITMPVMTASYVGLGRDAIAHSSVLTRTTQQLGGSFGTAVLAVLLTSQGFHAAFWWATGFALAATVLCVWLPGRKEVLEAAAAARRSA</sequence>
<comment type="similarity">
    <text evidence="2">Belongs to the major facilitator superfamily. EmrB family.</text>
</comment>
<accession>H6N207</accession>
<proteinExistence type="inferred from homology"/>
<dbReference type="NCBIfam" id="TIGR00711">
    <property type="entry name" value="efflux_EmrB"/>
    <property type="match status" value="1"/>
</dbReference>
<keyword evidence="6 8" id="KW-1133">Transmembrane helix</keyword>
<name>H6N207_GORPV</name>
<keyword evidence="3" id="KW-0813">Transport</keyword>
<dbReference type="GO" id="GO:0005886">
    <property type="term" value="C:plasma membrane"/>
    <property type="evidence" value="ECO:0007669"/>
    <property type="project" value="UniProtKB-SubCell"/>
</dbReference>
<dbReference type="HOGENOM" id="CLU_000960_28_0_11"/>
<evidence type="ECO:0000256" key="5">
    <source>
        <dbReference type="ARBA" id="ARBA00022692"/>
    </source>
</evidence>
<evidence type="ECO:0000256" key="4">
    <source>
        <dbReference type="ARBA" id="ARBA00022475"/>
    </source>
</evidence>
<feature type="transmembrane region" description="Helical" evidence="8">
    <location>
        <begin position="21"/>
        <end position="46"/>
    </location>
</feature>
<keyword evidence="5 8" id="KW-0812">Transmembrane</keyword>
<keyword evidence="4" id="KW-1003">Cell membrane</keyword>
<feature type="transmembrane region" description="Helical" evidence="8">
    <location>
        <begin position="206"/>
        <end position="227"/>
    </location>
</feature>
<feature type="transmembrane region" description="Helical" evidence="8">
    <location>
        <begin position="111"/>
        <end position="133"/>
    </location>
</feature>
<evidence type="ECO:0000256" key="7">
    <source>
        <dbReference type="ARBA" id="ARBA00023136"/>
    </source>
</evidence>
<organism evidence="10 11">
    <name type="scientific">Gordonia polyisoprenivorans (strain DSM 44266 / VH2)</name>
    <dbReference type="NCBI Taxonomy" id="1112204"/>
    <lineage>
        <taxon>Bacteria</taxon>
        <taxon>Bacillati</taxon>
        <taxon>Actinomycetota</taxon>
        <taxon>Actinomycetes</taxon>
        <taxon>Mycobacteriales</taxon>
        <taxon>Gordoniaceae</taxon>
        <taxon>Gordonia</taxon>
    </lineage>
</organism>
<comment type="subcellular location">
    <subcellularLocation>
        <location evidence="1">Cell membrane</location>
        <topology evidence="1">Multi-pass membrane protein</topology>
    </subcellularLocation>
</comment>
<dbReference type="Proteomes" id="UP000009154">
    <property type="component" value="Chromosome"/>
</dbReference>
<dbReference type="EMBL" id="CP003119">
    <property type="protein sequence ID" value="AFA75879.1"/>
    <property type="molecule type" value="Genomic_DNA"/>
</dbReference>
<reference evidence="10 11" key="1">
    <citation type="journal article" date="2012" name="Appl. Environ. Microbiol.">
        <title>Involvement of two latex-clearing proteins during rubber degradation and insights into the subsequent degradation pathway revealed by the genome sequence of Gordonia polyisoprenivorans strain VH2.</title>
        <authorList>
            <person name="Hiessl S."/>
            <person name="Schuldes J."/>
            <person name="Thurmer A."/>
            <person name="Halbsguth T."/>
            <person name="Broker D."/>
            <person name="Angelov A."/>
            <person name="Liebl W."/>
            <person name="Daniel R."/>
            <person name="Steinbuchel A."/>
        </authorList>
    </citation>
    <scope>NUCLEOTIDE SEQUENCE [LARGE SCALE GENOMIC DNA]</scope>
    <source>
        <strain evidence="11">DSM 44266 / VH2</strain>
    </source>
</reference>
<dbReference type="SUPFAM" id="SSF103473">
    <property type="entry name" value="MFS general substrate transporter"/>
    <property type="match status" value="1"/>
</dbReference>
<evidence type="ECO:0000313" key="11">
    <source>
        <dbReference type="Proteomes" id="UP000009154"/>
    </source>
</evidence>